<accession>A0A6F9DL21</accession>
<dbReference type="InterPro" id="IPR046903">
    <property type="entry name" value="Mab-21-like_nuc_Trfase"/>
</dbReference>
<comment type="similarity">
    <text evidence="1">Belongs to the mab-21 family.</text>
</comment>
<protein>
    <submittedName>
        <fullName evidence="4">Protein MB21D2</fullName>
    </submittedName>
</protein>
<dbReference type="EMBL" id="LR787801">
    <property type="protein sequence ID" value="CAB3263663.1"/>
    <property type="molecule type" value="mRNA"/>
</dbReference>
<dbReference type="Pfam" id="PF20266">
    <property type="entry name" value="Mab-21_C"/>
    <property type="match status" value="1"/>
</dbReference>
<evidence type="ECO:0000259" key="3">
    <source>
        <dbReference type="Pfam" id="PF20266"/>
    </source>
</evidence>
<feature type="domain" description="Mab-21-like nucleotidyltransferase" evidence="2">
    <location>
        <begin position="141"/>
        <end position="281"/>
    </location>
</feature>
<dbReference type="AlphaFoldDB" id="A0A6F9DL21"/>
<dbReference type="InterPro" id="IPR046906">
    <property type="entry name" value="Mab-21_HhH/H2TH-like"/>
</dbReference>
<gene>
    <name evidence="4" type="primary">Mb21d2</name>
</gene>
<dbReference type="SMART" id="SM01265">
    <property type="entry name" value="Mab-21"/>
    <property type="match status" value="1"/>
</dbReference>
<dbReference type="Gene3D" id="3.30.460.90">
    <property type="match status" value="1"/>
</dbReference>
<feature type="domain" description="Mab-21-like HhH/H2TH-like" evidence="3">
    <location>
        <begin position="290"/>
        <end position="382"/>
    </location>
</feature>
<dbReference type="PANTHER" id="PTHR10656">
    <property type="entry name" value="CELL FATE DETERMINING PROTEIN MAB21-RELATED"/>
    <property type="match status" value="1"/>
</dbReference>
<dbReference type="PANTHER" id="PTHR10656:SF69">
    <property type="entry name" value="MAB-21-LIKE HHH_H2TH-LIKE DOMAIN-CONTAINING PROTEIN"/>
    <property type="match status" value="1"/>
</dbReference>
<proteinExistence type="evidence at transcript level"/>
<sequence length="486" mass="55297">MEENTFERVDFRSGCSINRLENLINVFDEFDRHEFDDQMAMEVHTMKEHIFNILGDVQKLDGKLPVANEYLLLSGGARDGTLDIDVDGPGEMARGNDFDLDYTLFVPILKLHDRNQPVVLDMRHSIPCHSWLSLKLFDDETISRWESCCCAVEQQGETNYYLSPPKVCEWFHDALLKVTDEVKAKPKRGNPTILTVSNNGLATTIILNSGGTRIMYDLVPVVSFRGWPAVAMGWLSETHFWDGIIPEEEVITGFHLVPACSLTGNKDVEWRLSFARSEVQLKRFIPMPFMKTFYAFKAVMNRALGRYSKVIKPYILRGLLLWACDRVKLHYLACDETISECLLGLIDDTLQCLLSRSCPNYFIPQYNMIGHLDDKTMLKLCQVVLMVRSDPAEHVRNAVDQVKAARALTKNYHDKQLKELTLRKDITGVNGDTITKPVVGADSRQELDLAEKVKRLVDSNPGKSISVFLNPDDASQPHFRIDGKFF</sequence>
<evidence type="ECO:0000313" key="4">
    <source>
        <dbReference type="EMBL" id="CAB3263663.1"/>
    </source>
</evidence>
<dbReference type="Pfam" id="PF03281">
    <property type="entry name" value="Mab-21"/>
    <property type="match status" value="1"/>
</dbReference>
<evidence type="ECO:0000256" key="1">
    <source>
        <dbReference type="ARBA" id="ARBA00008307"/>
    </source>
</evidence>
<dbReference type="InterPro" id="IPR024810">
    <property type="entry name" value="MAB21L/cGLR"/>
</dbReference>
<name>A0A6F9DL21_9ASCI</name>
<dbReference type="Gene3D" id="1.10.1410.40">
    <property type="match status" value="1"/>
</dbReference>
<reference evidence="4" key="1">
    <citation type="submission" date="2020-04" db="EMBL/GenBank/DDBJ databases">
        <authorList>
            <person name="Neveu A P."/>
        </authorList>
    </citation>
    <scope>NUCLEOTIDE SEQUENCE</scope>
    <source>
        <tissue evidence="4">Whole embryo</tissue>
    </source>
</reference>
<evidence type="ECO:0000259" key="2">
    <source>
        <dbReference type="Pfam" id="PF03281"/>
    </source>
</evidence>
<organism evidence="4">
    <name type="scientific">Phallusia mammillata</name>
    <dbReference type="NCBI Taxonomy" id="59560"/>
    <lineage>
        <taxon>Eukaryota</taxon>
        <taxon>Metazoa</taxon>
        <taxon>Chordata</taxon>
        <taxon>Tunicata</taxon>
        <taxon>Ascidiacea</taxon>
        <taxon>Phlebobranchia</taxon>
        <taxon>Ascidiidae</taxon>
        <taxon>Phallusia</taxon>
    </lineage>
</organism>